<dbReference type="GO" id="GO:0008237">
    <property type="term" value="F:metallopeptidase activity"/>
    <property type="evidence" value="ECO:0007669"/>
    <property type="project" value="InterPro"/>
</dbReference>
<protein>
    <submittedName>
        <fullName evidence="1">Uncharacterized protein</fullName>
    </submittedName>
</protein>
<sequence>MFPEHKMRIALSLNNNLFLFFLVFSTFTLPNFAQAQPSGIDNVVWKTSISSAPTPFNPVNLYGGVIRYLTPDNEIIRITVGGSTVELNFSDLVEEAANGWNQQLECSCPRKIGHFYWLIFSAINSRGERYPKALCG</sequence>
<dbReference type="AlphaFoldDB" id="A0A841LWC3"/>
<name>A0A841LWC3_9HYPH</name>
<organism evidence="1 2">
    <name type="scientific">Paenochrobactrum gallinarii</name>
    <dbReference type="NCBI Taxonomy" id="643673"/>
    <lineage>
        <taxon>Bacteria</taxon>
        <taxon>Pseudomonadati</taxon>
        <taxon>Pseudomonadota</taxon>
        <taxon>Alphaproteobacteria</taxon>
        <taxon>Hyphomicrobiales</taxon>
        <taxon>Brucellaceae</taxon>
        <taxon>Paenochrobactrum</taxon>
    </lineage>
</organism>
<evidence type="ECO:0000313" key="1">
    <source>
        <dbReference type="EMBL" id="MBB6262483.1"/>
    </source>
</evidence>
<dbReference type="InterPro" id="IPR024079">
    <property type="entry name" value="MetalloPept_cat_dom_sf"/>
</dbReference>
<evidence type="ECO:0000313" key="2">
    <source>
        <dbReference type="Proteomes" id="UP000555393"/>
    </source>
</evidence>
<dbReference type="Proteomes" id="UP000555393">
    <property type="component" value="Unassembled WGS sequence"/>
</dbReference>
<proteinExistence type="predicted"/>
<comment type="caution">
    <text evidence="1">The sequence shown here is derived from an EMBL/GenBank/DDBJ whole genome shotgun (WGS) entry which is preliminary data.</text>
</comment>
<gene>
    <name evidence="1" type="ORF">FHS77_003058</name>
</gene>
<reference evidence="1 2" key="1">
    <citation type="submission" date="2020-08" db="EMBL/GenBank/DDBJ databases">
        <title>Genomic Encyclopedia of Type Strains, Phase IV (KMG-IV): sequencing the most valuable type-strain genomes for metagenomic binning, comparative biology and taxonomic classification.</title>
        <authorList>
            <person name="Goeker M."/>
        </authorList>
    </citation>
    <scope>NUCLEOTIDE SEQUENCE [LARGE SCALE GENOMIC DNA]</scope>
    <source>
        <strain evidence="1 2">DSM 22336</strain>
    </source>
</reference>
<accession>A0A841LWC3</accession>
<keyword evidence="2" id="KW-1185">Reference proteome</keyword>
<dbReference type="Gene3D" id="3.40.390.10">
    <property type="entry name" value="Collagenase (Catalytic Domain)"/>
    <property type="match status" value="1"/>
</dbReference>
<dbReference type="EMBL" id="JACIIU010000034">
    <property type="protein sequence ID" value="MBB6262483.1"/>
    <property type="molecule type" value="Genomic_DNA"/>
</dbReference>